<dbReference type="VEuPathDB" id="TriTrypDB:TCDM_01860"/>
<dbReference type="Pfam" id="PF24945">
    <property type="entry name" value="DUF7759"/>
    <property type="match status" value="1"/>
</dbReference>
<feature type="region of interest" description="Disordered" evidence="1">
    <location>
        <begin position="717"/>
        <end position="756"/>
    </location>
</feature>
<gene>
    <name evidence="5" type="ORF">C4B63_30g212</name>
</gene>
<dbReference type="VEuPathDB" id="TriTrypDB:TcCLB.506825.60"/>
<dbReference type="Pfam" id="PF24952">
    <property type="entry name" value="DUF7761"/>
    <property type="match status" value="1"/>
</dbReference>
<accession>A0A2V2VH20</accession>
<feature type="domain" description="DUF7759" evidence="2">
    <location>
        <begin position="763"/>
        <end position="869"/>
    </location>
</feature>
<evidence type="ECO:0000256" key="1">
    <source>
        <dbReference type="SAM" id="MobiDB-lite"/>
    </source>
</evidence>
<dbReference type="VEuPathDB" id="TriTrypDB:TCDM_01859"/>
<feature type="compositionally biased region" description="Polar residues" evidence="1">
    <location>
        <begin position="606"/>
        <end position="618"/>
    </location>
</feature>
<evidence type="ECO:0000259" key="4">
    <source>
        <dbReference type="Pfam" id="PF24953"/>
    </source>
</evidence>
<dbReference type="VEuPathDB" id="TriTrypDB:TcBrA4_0088090"/>
<organism evidence="5 6">
    <name type="scientific">Trypanosoma cruzi</name>
    <dbReference type="NCBI Taxonomy" id="5693"/>
    <lineage>
        <taxon>Eukaryota</taxon>
        <taxon>Discoba</taxon>
        <taxon>Euglenozoa</taxon>
        <taxon>Kinetoplastea</taxon>
        <taxon>Metakinetoplastina</taxon>
        <taxon>Trypanosomatida</taxon>
        <taxon>Trypanosomatidae</taxon>
        <taxon>Trypanosoma</taxon>
        <taxon>Schizotrypanum</taxon>
    </lineage>
</organism>
<dbReference type="EMBL" id="PRFA01000030">
    <property type="protein sequence ID" value="PWU93643.1"/>
    <property type="molecule type" value="Genomic_DNA"/>
</dbReference>
<dbReference type="InterPro" id="IPR056664">
    <property type="entry name" value="DUF7762"/>
</dbReference>
<dbReference type="Pfam" id="PF24953">
    <property type="entry name" value="DUF7762"/>
    <property type="match status" value="1"/>
</dbReference>
<dbReference type="InterPro" id="IPR056663">
    <property type="entry name" value="DUF7761"/>
</dbReference>
<sequence length="872" mass="96075">MPLRVPQEFLEDALATWERLRQWTDLNNYLCVLRSSPFYRHSHSERDPYSLRLARRVAEVMDSLTARADLPVDEDVTPRGALLGLANDVRLAFSPLPVAYYYEMGATCASPQESPFSKIDPAALNKNGNSAARTVDAVSSEGSLPLYDWNTAIMNRSVSGTMIMEGLHVLTCPSVQLRIELAIARLRQRVKEELVGGVNWDAFPHTPKELQALRVTTMLLDDFEALYRRLLVTFPCARAMGSSHVPVALLPLAYEQYYQLGDWVLETEITSRTKPGAWVQSFEPKKMQFTLLRPGKHSHWGLRFNQSGKLVGLSAVVRSATIVGDKLHQFMQASKGGLSPIACNLKKTDFNNLDSTQAAEKLDALTPTQKRLFIKVQPVSDSIPTVEQLAFYSTQPEASQPQQQQESQNLPVATLVLHRDNFSVSWDLAITRKLVVMSVPSGILSPEAKAFFARYSTRVRIFGINGVEMVSAAQVEALSSTVNTIVLDLQIIPPSSSLLTPQEVGQQEERAPPAASRVNSSETEDQCGSGRPGSEDVAILESCGRHPQAAPSEAVVASTSNPLLARVEDRQSRPNPKLRDKKEKTIVGHEIPMDPPREILSNATVASSAQEQECTTPSRPLGKETPKRAGTSGVNLQKALEETILREVDRSTLSEQPLVPIFSGHLKTKKELYVPDAKEEATDNADTPARGHCTGNHVVKSTPVAAVLCDDFTPSLDADGPGERVPKAEANEASPPLLSSQSEEREQQKQQPPVELSGAAAVTAGPLKFPNDVTLNLLTLDEMFLSRQSAEKKWGLSMERVGQDASRAIRVVGLPLVMDPQQLQHPFHKLFTSHKGGWSIMSVNGTPAARLPEVMDIMKHALHMQIKFHRRW</sequence>
<feature type="domain" description="DUF7762" evidence="4">
    <location>
        <begin position="412"/>
        <end position="491"/>
    </location>
</feature>
<feature type="region of interest" description="Disordered" evidence="1">
    <location>
        <begin position="499"/>
        <end position="536"/>
    </location>
</feature>
<dbReference type="InterPro" id="IPR056661">
    <property type="entry name" value="DUF7759"/>
</dbReference>
<name>A0A2V2VH20_TRYCR</name>
<evidence type="ECO:0000313" key="6">
    <source>
        <dbReference type="Proteomes" id="UP000246121"/>
    </source>
</evidence>
<dbReference type="VEuPathDB" id="TriTrypDB:TcCLB.506681.60"/>
<dbReference type="VEuPathDB" id="TriTrypDB:TcCL_ESM02260"/>
<evidence type="ECO:0000313" key="5">
    <source>
        <dbReference type="EMBL" id="PWU93643.1"/>
    </source>
</evidence>
<dbReference type="VEuPathDB" id="TriTrypDB:TcG_01610"/>
<dbReference type="VEuPathDB" id="TriTrypDB:Tc_MARK_654"/>
<comment type="caution">
    <text evidence="5">The sequence shown here is derived from an EMBL/GenBank/DDBJ whole genome shotgun (WGS) entry which is preliminary data.</text>
</comment>
<dbReference type="AlphaFoldDB" id="A0A2V2VH20"/>
<feature type="compositionally biased region" description="Low complexity" evidence="1">
    <location>
        <begin position="732"/>
        <end position="741"/>
    </location>
</feature>
<dbReference type="VEuPathDB" id="TriTrypDB:C3747_54g178"/>
<proteinExistence type="predicted"/>
<dbReference type="VEuPathDB" id="TriTrypDB:BCY84_16454"/>
<evidence type="ECO:0000259" key="2">
    <source>
        <dbReference type="Pfam" id="PF24945"/>
    </source>
</evidence>
<feature type="domain" description="DUF7761" evidence="3">
    <location>
        <begin position="277"/>
        <end position="376"/>
    </location>
</feature>
<protein>
    <submittedName>
        <fullName evidence="5">Uncharacterized protein</fullName>
    </submittedName>
</protein>
<dbReference type="VEuPathDB" id="TriTrypDB:TCSYLVIO_001844"/>
<dbReference type="VEuPathDB" id="TriTrypDB:C4B63_30g212"/>
<reference evidence="5 6" key="1">
    <citation type="journal article" date="2018" name="Microb. Genom.">
        <title>Expanding an expanded genome: long-read sequencing of Trypanosoma cruzi.</title>
        <authorList>
            <person name="Berna L."/>
            <person name="Rodriguez M."/>
            <person name="Chiribao M.L."/>
            <person name="Parodi-Talice A."/>
            <person name="Pita S."/>
            <person name="Rijo G."/>
            <person name="Alvarez-Valin F."/>
            <person name="Robello C."/>
        </authorList>
    </citation>
    <scope>NUCLEOTIDE SEQUENCE [LARGE SCALE GENOMIC DNA]</scope>
    <source>
        <strain evidence="5 6">Dm28c</strain>
    </source>
</reference>
<feature type="compositionally biased region" description="Basic and acidic residues" evidence="1">
    <location>
        <begin position="721"/>
        <end position="730"/>
    </location>
</feature>
<feature type="region of interest" description="Disordered" evidence="1">
    <location>
        <begin position="606"/>
        <end position="631"/>
    </location>
</feature>
<dbReference type="VEuPathDB" id="TriTrypDB:ECC02_005993"/>
<dbReference type="VEuPathDB" id="TriTrypDB:TcYC6_0045940"/>
<dbReference type="Proteomes" id="UP000246121">
    <property type="component" value="Unassembled WGS sequence"/>
</dbReference>
<evidence type="ECO:0000259" key="3">
    <source>
        <dbReference type="Pfam" id="PF24952"/>
    </source>
</evidence>
<dbReference type="VEuPathDB" id="TriTrypDB:TcG_01191"/>
<dbReference type="PANTHER" id="PTHR42262">
    <property type="entry name" value="PDZ DOMAIN-CONTAINING PROTEIN-RELATED"/>
    <property type="match status" value="1"/>
</dbReference>
<dbReference type="PANTHER" id="PTHR42262:SF2">
    <property type="entry name" value="PDZ DOMAIN-CONTAINING PROTEIN"/>
    <property type="match status" value="1"/>
</dbReference>